<comment type="caution">
    <text evidence="2">The sequence shown here is derived from an EMBL/GenBank/DDBJ whole genome shotgun (WGS) entry which is preliminary data.</text>
</comment>
<proteinExistence type="predicted"/>
<accession>A0A699R5J5</accession>
<protein>
    <submittedName>
        <fullName evidence="2">Uncharacterized protein</fullName>
    </submittedName>
</protein>
<name>A0A699R5J5_TANCI</name>
<reference evidence="2" key="1">
    <citation type="journal article" date="2019" name="Sci. Rep.">
        <title>Draft genome of Tanacetum cinerariifolium, the natural source of mosquito coil.</title>
        <authorList>
            <person name="Yamashiro T."/>
            <person name="Shiraishi A."/>
            <person name="Satake H."/>
            <person name="Nakayama K."/>
        </authorList>
    </citation>
    <scope>NUCLEOTIDE SEQUENCE</scope>
</reference>
<dbReference type="EMBL" id="BKCJ011085824">
    <property type="protein sequence ID" value="GFC82699.1"/>
    <property type="molecule type" value="Genomic_DNA"/>
</dbReference>
<evidence type="ECO:0000256" key="1">
    <source>
        <dbReference type="SAM" id="MobiDB-lite"/>
    </source>
</evidence>
<organism evidence="2">
    <name type="scientific">Tanacetum cinerariifolium</name>
    <name type="common">Dalmatian daisy</name>
    <name type="synonym">Chrysanthemum cinerariifolium</name>
    <dbReference type="NCBI Taxonomy" id="118510"/>
    <lineage>
        <taxon>Eukaryota</taxon>
        <taxon>Viridiplantae</taxon>
        <taxon>Streptophyta</taxon>
        <taxon>Embryophyta</taxon>
        <taxon>Tracheophyta</taxon>
        <taxon>Spermatophyta</taxon>
        <taxon>Magnoliopsida</taxon>
        <taxon>eudicotyledons</taxon>
        <taxon>Gunneridae</taxon>
        <taxon>Pentapetalae</taxon>
        <taxon>asterids</taxon>
        <taxon>campanulids</taxon>
        <taxon>Asterales</taxon>
        <taxon>Asteraceae</taxon>
        <taxon>Asteroideae</taxon>
        <taxon>Anthemideae</taxon>
        <taxon>Anthemidinae</taxon>
        <taxon>Tanacetum</taxon>
    </lineage>
</organism>
<gene>
    <name evidence="2" type="ORF">Tci_854669</name>
</gene>
<sequence length="123" mass="12904">MEELPKPRSLNRCAASSRMSCRLCGWRFLTTRTAPGAGGGAAGAGLGRVLGGIGCDFQLVARTFQFAGERSEQVPLAGSRAAARCRASRFPGPAHASAPQQFPRLLRPRPDCPGAKQLPGNKG</sequence>
<feature type="region of interest" description="Disordered" evidence="1">
    <location>
        <begin position="88"/>
        <end position="123"/>
    </location>
</feature>
<evidence type="ECO:0000313" key="2">
    <source>
        <dbReference type="EMBL" id="GFC82699.1"/>
    </source>
</evidence>
<dbReference type="AlphaFoldDB" id="A0A699R5J5"/>